<accession>A0A398BVI9</accession>
<dbReference type="AlphaFoldDB" id="A0A398BVI9"/>
<dbReference type="Proteomes" id="UP000266649">
    <property type="component" value="Unassembled WGS sequence"/>
</dbReference>
<dbReference type="RefSeq" id="WP_119134961.1">
    <property type="nucleotide sequence ID" value="NZ_QXXQ01000005.1"/>
</dbReference>
<protein>
    <submittedName>
        <fullName evidence="1">AlpA family phage regulatory protein</fullName>
    </submittedName>
</protein>
<reference evidence="1 2" key="1">
    <citation type="submission" date="2018-09" db="EMBL/GenBank/DDBJ databases">
        <title>Gemmobacter lutimaris sp. nov., a marine bacterium isolated from tidal flat.</title>
        <authorList>
            <person name="Lee D.W."/>
            <person name="Yoo Y."/>
            <person name="Kim J.-J."/>
            <person name="Kim B.S."/>
        </authorList>
    </citation>
    <scope>NUCLEOTIDE SEQUENCE [LARGE SCALE GENOMIC DNA]</scope>
    <source>
        <strain evidence="1 2">YJ-T1-11</strain>
    </source>
</reference>
<dbReference type="Pfam" id="PF05930">
    <property type="entry name" value="Phage_AlpA"/>
    <property type="match status" value="1"/>
</dbReference>
<evidence type="ECO:0000313" key="1">
    <source>
        <dbReference type="EMBL" id="RID91900.1"/>
    </source>
</evidence>
<proteinExistence type="predicted"/>
<keyword evidence="2" id="KW-1185">Reference proteome</keyword>
<gene>
    <name evidence="1" type="ORF">D2N39_11740</name>
</gene>
<dbReference type="InterPro" id="IPR052931">
    <property type="entry name" value="Prophage_regulatory_activator"/>
</dbReference>
<organism evidence="1 2">
    <name type="scientific">Gemmobacter lutimaris</name>
    <dbReference type="NCBI Taxonomy" id="2306023"/>
    <lineage>
        <taxon>Bacteria</taxon>
        <taxon>Pseudomonadati</taxon>
        <taxon>Pseudomonadota</taxon>
        <taxon>Alphaproteobacteria</taxon>
        <taxon>Rhodobacterales</taxon>
        <taxon>Paracoccaceae</taxon>
        <taxon>Gemmobacter</taxon>
    </lineage>
</organism>
<dbReference type="SUPFAM" id="SSF46955">
    <property type="entry name" value="Putative DNA-binding domain"/>
    <property type="match status" value="1"/>
</dbReference>
<evidence type="ECO:0000313" key="2">
    <source>
        <dbReference type="Proteomes" id="UP000266649"/>
    </source>
</evidence>
<dbReference type="InterPro" id="IPR009061">
    <property type="entry name" value="DNA-bd_dom_put_sf"/>
</dbReference>
<dbReference type="Gene3D" id="1.10.238.160">
    <property type="match status" value="1"/>
</dbReference>
<sequence length="60" mass="6990">MAEPSYRFMRIKEIEALTSLSRATIYRMISSGSFPAQIKIGHNSVWRDDLVQRWMDEAQA</sequence>
<dbReference type="PANTHER" id="PTHR36154">
    <property type="entry name" value="DNA-BINDING TRANSCRIPTIONAL ACTIVATOR ALPA"/>
    <property type="match status" value="1"/>
</dbReference>
<name>A0A398BVI9_9RHOB</name>
<dbReference type="EMBL" id="QXXQ01000005">
    <property type="protein sequence ID" value="RID91900.1"/>
    <property type="molecule type" value="Genomic_DNA"/>
</dbReference>
<dbReference type="InterPro" id="IPR010260">
    <property type="entry name" value="AlpA"/>
</dbReference>
<dbReference type="OrthoDB" id="9801242at2"/>
<dbReference type="PANTHER" id="PTHR36154:SF1">
    <property type="entry name" value="DNA-BINDING TRANSCRIPTIONAL ACTIVATOR ALPA"/>
    <property type="match status" value="1"/>
</dbReference>
<comment type="caution">
    <text evidence="1">The sequence shown here is derived from an EMBL/GenBank/DDBJ whole genome shotgun (WGS) entry which is preliminary data.</text>
</comment>